<dbReference type="Proteomes" id="UP001054945">
    <property type="component" value="Unassembled WGS sequence"/>
</dbReference>
<evidence type="ECO:0000256" key="3">
    <source>
        <dbReference type="ARBA" id="ARBA00023274"/>
    </source>
</evidence>
<evidence type="ECO:0000256" key="1">
    <source>
        <dbReference type="ARBA" id="ARBA00006540"/>
    </source>
</evidence>
<name>A0AAV4P5Z0_CAEEX</name>
<sequence length="394" mass="45451">MLSVTRQLSNLTISTCTILNKNKKILRITYYNYSVIYLYIFEVQVIQGCIVSYRDKHGLRKQKVFDNYWVPRKRKFTDDKLTKGNQNFLQEVINEKFLKPGESPLREEIHKDRATWTPESMRAGVIARKIGMYPLFTKTGEKIYTTLLQVVDNHVIRYNPPEIFSQSKYYDTKRLNDERAYGSLVVGAESTDPQLFTAAYSGLFEEAGVMPKKKLTRFRITPDAKIDPGTPLFASHFRVGDYVNVRGITRYHGFQGVMKRWNFKGGPATHGCTKSHRRPGCIGGGRKRGIWKGKKMPGLMGGKYRLQAGLKVWRINTKYNVIYVQGRAVPGVNGNYCTIYDCYIPKKNHTEQNPPPFPTFYAEDVEEPLPEDIFDEELHNFSEPSIIFPEDKKK</sequence>
<dbReference type="PANTHER" id="PTHR11229:SF8">
    <property type="entry name" value="LARGE RIBOSOMAL SUBUNIT PROTEIN UL3M"/>
    <property type="match status" value="1"/>
</dbReference>
<keyword evidence="3" id="KW-0687">Ribonucleoprotein</keyword>
<comment type="similarity">
    <text evidence="1">Belongs to the universal ribosomal protein uL3 family.</text>
</comment>
<evidence type="ECO:0000313" key="7">
    <source>
        <dbReference type="Proteomes" id="UP001054945"/>
    </source>
</evidence>
<dbReference type="InterPro" id="IPR009000">
    <property type="entry name" value="Transl_B-barrel_sf"/>
</dbReference>
<dbReference type="EMBL" id="BPLR01004142">
    <property type="protein sequence ID" value="GIX92620.1"/>
    <property type="molecule type" value="Genomic_DNA"/>
</dbReference>
<keyword evidence="7" id="KW-1185">Reference proteome</keyword>
<dbReference type="Pfam" id="PF00297">
    <property type="entry name" value="Ribosomal_L3"/>
    <property type="match status" value="1"/>
</dbReference>
<dbReference type="InterPro" id="IPR019927">
    <property type="entry name" value="Ribosomal_uL3_bac/org-type"/>
</dbReference>
<protein>
    <recommendedName>
        <fullName evidence="4">Large ribosomal subunit protein uL3m</fullName>
    </recommendedName>
    <alternativeName>
        <fullName evidence="5">39S ribosomal protein L3, mitochondrial</fullName>
    </alternativeName>
</protein>
<reference evidence="6 7" key="1">
    <citation type="submission" date="2021-06" db="EMBL/GenBank/DDBJ databases">
        <title>Caerostris extrusa draft genome.</title>
        <authorList>
            <person name="Kono N."/>
            <person name="Arakawa K."/>
        </authorList>
    </citation>
    <scope>NUCLEOTIDE SEQUENCE [LARGE SCALE GENOMIC DNA]</scope>
</reference>
<dbReference type="PANTHER" id="PTHR11229">
    <property type="entry name" value="50S RIBOSOMAL PROTEIN L3"/>
    <property type="match status" value="1"/>
</dbReference>
<dbReference type="Gene3D" id="2.40.30.10">
    <property type="entry name" value="Translation factors"/>
    <property type="match status" value="2"/>
</dbReference>
<dbReference type="InterPro" id="IPR000597">
    <property type="entry name" value="Ribosomal_uL3"/>
</dbReference>
<evidence type="ECO:0000256" key="4">
    <source>
        <dbReference type="ARBA" id="ARBA00035209"/>
    </source>
</evidence>
<organism evidence="6 7">
    <name type="scientific">Caerostris extrusa</name>
    <name type="common">Bark spider</name>
    <name type="synonym">Caerostris bankana</name>
    <dbReference type="NCBI Taxonomy" id="172846"/>
    <lineage>
        <taxon>Eukaryota</taxon>
        <taxon>Metazoa</taxon>
        <taxon>Ecdysozoa</taxon>
        <taxon>Arthropoda</taxon>
        <taxon>Chelicerata</taxon>
        <taxon>Arachnida</taxon>
        <taxon>Araneae</taxon>
        <taxon>Araneomorphae</taxon>
        <taxon>Entelegynae</taxon>
        <taxon>Araneoidea</taxon>
        <taxon>Araneidae</taxon>
        <taxon>Caerostris</taxon>
    </lineage>
</organism>
<proteinExistence type="inferred from homology"/>
<evidence type="ECO:0000313" key="6">
    <source>
        <dbReference type="EMBL" id="GIX92620.1"/>
    </source>
</evidence>
<dbReference type="SUPFAM" id="SSF50447">
    <property type="entry name" value="Translation proteins"/>
    <property type="match status" value="1"/>
</dbReference>
<accession>A0AAV4P5Z0</accession>
<dbReference type="GO" id="GO:0003735">
    <property type="term" value="F:structural constituent of ribosome"/>
    <property type="evidence" value="ECO:0007669"/>
    <property type="project" value="InterPro"/>
</dbReference>
<dbReference type="AlphaFoldDB" id="A0AAV4P5Z0"/>
<evidence type="ECO:0000256" key="5">
    <source>
        <dbReference type="ARBA" id="ARBA00035396"/>
    </source>
</evidence>
<dbReference type="NCBIfam" id="TIGR03625">
    <property type="entry name" value="L3_bact"/>
    <property type="match status" value="1"/>
</dbReference>
<gene>
    <name evidence="6" type="primary">MRPL3</name>
    <name evidence="6" type="ORF">CEXT_128271</name>
</gene>
<dbReference type="GO" id="GO:0006412">
    <property type="term" value="P:translation"/>
    <property type="evidence" value="ECO:0007669"/>
    <property type="project" value="InterPro"/>
</dbReference>
<comment type="caution">
    <text evidence="6">The sequence shown here is derived from an EMBL/GenBank/DDBJ whole genome shotgun (WGS) entry which is preliminary data.</text>
</comment>
<keyword evidence="2 6" id="KW-0689">Ribosomal protein</keyword>
<evidence type="ECO:0000256" key="2">
    <source>
        <dbReference type="ARBA" id="ARBA00022980"/>
    </source>
</evidence>
<dbReference type="GO" id="GO:0005762">
    <property type="term" value="C:mitochondrial large ribosomal subunit"/>
    <property type="evidence" value="ECO:0007669"/>
    <property type="project" value="TreeGrafter"/>
</dbReference>